<dbReference type="InterPro" id="IPR051455">
    <property type="entry name" value="Bact_solute-bind_prot3"/>
</dbReference>
<evidence type="ECO:0000256" key="3">
    <source>
        <dbReference type="ARBA" id="ARBA00022729"/>
    </source>
</evidence>
<dbReference type="SMART" id="SM00062">
    <property type="entry name" value="PBPb"/>
    <property type="match status" value="1"/>
</dbReference>
<feature type="signal peptide" evidence="4">
    <location>
        <begin position="1"/>
        <end position="36"/>
    </location>
</feature>
<keyword evidence="3 4" id="KW-0732">Signal</keyword>
<dbReference type="Proteomes" id="UP001595556">
    <property type="component" value="Unassembled WGS sequence"/>
</dbReference>
<comment type="similarity">
    <text evidence="1">Belongs to the bacterial solute-binding protein 3 family.</text>
</comment>
<dbReference type="PANTHER" id="PTHR30085:SF2">
    <property type="entry name" value="GLUTAMATE_ASPARTATE IMPORT SOLUTE-BINDING PROTEIN"/>
    <property type="match status" value="1"/>
</dbReference>
<dbReference type="InterPro" id="IPR001638">
    <property type="entry name" value="Solute-binding_3/MltF_N"/>
</dbReference>
<dbReference type="RefSeq" id="WP_377304650.1">
    <property type="nucleotide sequence ID" value="NZ_CP180191.1"/>
</dbReference>
<protein>
    <submittedName>
        <fullName evidence="6">Amino acid ABC transporter substrate-binding protein</fullName>
    </submittedName>
</protein>
<sequence length="318" mass="34695">MPSPLRLPPALVARLATPAALCALAAALLAPPAAQAVEIAPDTPQIDTIDRINRTGVIRLGHRESSIPFSYVDRGTGRPIGYAVDLCTRVVANLRRDMKRPDLRIEWVQVAAADRIPALLDGRIDLECGNTTNTAERRQRVAFTVPHFLTGAKILSKKAVGIDSLDELEGKRVAVTKGSTGEALVKEQARLRRNAPQLVPVRDNAEAFTTVDRNAADAFITDDILLLSFKANASNPADWQLNSRMLSVEPLAMALRRDPAWQKLVDAAMTRIIVDGEINAIYNKWFMQPTPPRNVVLNVPMSPLLRASFVAPSSSTAF</sequence>
<gene>
    <name evidence="6" type="ORF">ACFOEN_13135</name>
</gene>
<name>A0ABV7H7Q2_9BURK</name>
<accession>A0ABV7H7Q2</accession>
<reference evidence="7" key="1">
    <citation type="journal article" date="2019" name="Int. J. Syst. Evol. Microbiol.">
        <title>The Global Catalogue of Microorganisms (GCM) 10K type strain sequencing project: providing services to taxonomists for standard genome sequencing and annotation.</title>
        <authorList>
            <consortium name="The Broad Institute Genomics Platform"/>
            <consortium name="The Broad Institute Genome Sequencing Center for Infectious Disease"/>
            <person name="Wu L."/>
            <person name="Ma J."/>
        </authorList>
    </citation>
    <scope>NUCLEOTIDE SEQUENCE [LARGE SCALE GENOMIC DNA]</scope>
    <source>
        <strain evidence="7">KCTC 52168</strain>
    </source>
</reference>
<evidence type="ECO:0000259" key="5">
    <source>
        <dbReference type="SMART" id="SM00062"/>
    </source>
</evidence>
<keyword evidence="2" id="KW-0813">Transport</keyword>
<evidence type="ECO:0000256" key="4">
    <source>
        <dbReference type="SAM" id="SignalP"/>
    </source>
</evidence>
<dbReference type="Pfam" id="PF00497">
    <property type="entry name" value="SBP_bac_3"/>
    <property type="match status" value="1"/>
</dbReference>
<evidence type="ECO:0000256" key="2">
    <source>
        <dbReference type="ARBA" id="ARBA00022448"/>
    </source>
</evidence>
<dbReference type="CDD" id="cd13688">
    <property type="entry name" value="PBP2_GltI_DEBP"/>
    <property type="match status" value="1"/>
</dbReference>
<dbReference type="Gene3D" id="3.40.190.10">
    <property type="entry name" value="Periplasmic binding protein-like II"/>
    <property type="match status" value="2"/>
</dbReference>
<evidence type="ECO:0000313" key="7">
    <source>
        <dbReference type="Proteomes" id="UP001595556"/>
    </source>
</evidence>
<keyword evidence="7" id="KW-1185">Reference proteome</keyword>
<feature type="chain" id="PRO_5046279817" evidence="4">
    <location>
        <begin position="37"/>
        <end position="318"/>
    </location>
</feature>
<dbReference type="SUPFAM" id="SSF53850">
    <property type="entry name" value="Periplasmic binding protein-like II"/>
    <property type="match status" value="1"/>
</dbReference>
<comment type="caution">
    <text evidence="6">The sequence shown here is derived from an EMBL/GenBank/DDBJ whole genome shotgun (WGS) entry which is preliminary data.</text>
</comment>
<organism evidence="6 7">
    <name type="scientific">Piscinibacterium candidicorallinum</name>
    <dbReference type="NCBI Taxonomy" id="1793872"/>
    <lineage>
        <taxon>Bacteria</taxon>
        <taxon>Pseudomonadati</taxon>
        <taxon>Pseudomonadota</taxon>
        <taxon>Betaproteobacteria</taxon>
        <taxon>Burkholderiales</taxon>
        <taxon>Piscinibacterium</taxon>
    </lineage>
</organism>
<dbReference type="PANTHER" id="PTHR30085">
    <property type="entry name" value="AMINO ACID ABC TRANSPORTER PERMEASE"/>
    <property type="match status" value="1"/>
</dbReference>
<dbReference type="EMBL" id="JBHRTI010000007">
    <property type="protein sequence ID" value="MFC3148569.1"/>
    <property type="molecule type" value="Genomic_DNA"/>
</dbReference>
<evidence type="ECO:0000313" key="6">
    <source>
        <dbReference type="EMBL" id="MFC3148569.1"/>
    </source>
</evidence>
<feature type="domain" description="Solute-binding protein family 3/N-terminal" evidence="5">
    <location>
        <begin position="57"/>
        <end position="289"/>
    </location>
</feature>
<proteinExistence type="inferred from homology"/>
<evidence type="ECO:0000256" key="1">
    <source>
        <dbReference type="ARBA" id="ARBA00010333"/>
    </source>
</evidence>